<dbReference type="PANTHER" id="PTHR44591">
    <property type="entry name" value="STRESS RESPONSE REGULATOR PROTEIN 1"/>
    <property type="match status" value="1"/>
</dbReference>
<dbReference type="CDD" id="cd00156">
    <property type="entry name" value="REC"/>
    <property type="match status" value="1"/>
</dbReference>
<organism evidence="5 6">
    <name type="scientific">Haloarcula saliterrae</name>
    <dbReference type="NCBI Taxonomy" id="2950534"/>
    <lineage>
        <taxon>Archaea</taxon>
        <taxon>Methanobacteriati</taxon>
        <taxon>Methanobacteriota</taxon>
        <taxon>Stenosarchaea group</taxon>
        <taxon>Halobacteria</taxon>
        <taxon>Halobacteriales</taxon>
        <taxon>Haloarculaceae</taxon>
        <taxon>Haloarcula</taxon>
    </lineage>
</organism>
<evidence type="ECO:0000313" key="6">
    <source>
        <dbReference type="Proteomes" id="UP001259659"/>
    </source>
</evidence>
<evidence type="ECO:0000313" key="5">
    <source>
        <dbReference type="EMBL" id="MDS0259579.1"/>
    </source>
</evidence>
<reference evidence="5 6" key="1">
    <citation type="submission" date="2022-06" db="EMBL/GenBank/DDBJ databases">
        <title>Haloarcula sp. a new haloarchaeum isolate from saline soil.</title>
        <authorList>
            <person name="Strakova D."/>
            <person name="Galisteo C."/>
            <person name="Sanchez-Porro C."/>
            <person name="Ventosa A."/>
        </authorList>
    </citation>
    <scope>NUCLEOTIDE SEQUENCE [LARGE SCALE GENOMIC DNA]</scope>
    <source>
        <strain evidence="5 6">S1CR25-12</strain>
    </source>
</reference>
<keyword evidence="3" id="KW-0175">Coiled coil</keyword>
<dbReference type="InterPro" id="IPR050595">
    <property type="entry name" value="Bact_response_regulator"/>
</dbReference>
<accession>A0ABU2FBE7</accession>
<sequence>MGGGRDCVLVVEDNAELRQAYHRVLSEFCAVSTAASGADAVETITDDTDVVVLDRPLPAVTVDTLVSELKNRHHDCYVAMVTGVAPPFDISRLGVDDYLVRPLTIEQLRDTVDRLFSLAEYDAAYRTLSQKRVEKSVRVREQASTELRHSPEIDRLSTEIERLETEIERLEAEIDEQVETLGGMRPGD</sequence>
<feature type="domain" description="Response regulatory" evidence="4">
    <location>
        <begin position="7"/>
        <end position="116"/>
    </location>
</feature>
<keyword evidence="6" id="KW-1185">Reference proteome</keyword>
<dbReference type="EMBL" id="JAMQON010000002">
    <property type="protein sequence ID" value="MDS0259579.1"/>
    <property type="molecule type" value="Genomic_DNA"/>
</dbReference>
<dbReference type="Pfam" id="PF00072">
    <property type="entry name" value="Response_reg"/>
    <property type="match status" value="1"/>
</dbReference>
<dbReference type="Proteomes" id="UP001259659">
    <property type="component" value="Unassembled WGS sequence"/>
</dbReference>
<evidence type="ECO:0000256" key="2">
    <source>
        <dbReference type="PROSITE-ProRule" id="PRU00169"/>
    </source>
</evidence>
<dbReference type="RefSeq" id="WP_310919191.1">
    <property type="nucleotide sequence ID" value="NZ_JAMQON010000002.1"/>
</dbReference>
<name>A0ABU2FBE7_9EURY</name>
<dbReference type="SUPFAM" id="SSF52172">
    <property type="entry name" value="CheY-like"/>
    <property type="match status" value="1"/>
</dbReference>
<comment type="caution">
    <text evidence="5">The sequence shown here is derived from an EMBL/GenBank/DDBJ whole genome shotgun (WGS) entry which is preliminary data.</text>
</comment>
<feature type="coiled-coil region" evidence="3">
    <location>
        <begin position="153"/>
        <end position="180"/>
    </location>
</feature>
<dbReference type="PANTHER" id="PTHR44591:SF3">
    <property type="entry name" value="RESPONSE REGULATORY DOMAIN-CONTAINING PROTEIN"/>
    <property type="match status" value="1"/>
</dbReference>
<dbReference type="InterPro" id="IPR001789">
    <property type="entry name" value="Sig_transdc_resp-reg_receiver"/>
</dbReference>
<feature type="modified residue" description="4-aspartylphosphate" evidence="2">
    <location>
        <position position="54"/>
    </location>
</feature>
<keyword evidence="1 2" id="KW-0597">Phosphoprotein</keyword>
<dbReference type="Gene3D" id="3.40.50.2300">
    <property type="match status" value="1"/>
</dbReference>
<proteinExistence type="predicted"/>
<gene>
    <name evidence="5" type="ORF">NDI56_09260</name>
</gene>
<dbReference type="InterPro" id="IPR011006">
    <property type="entry name" value="CheY-like_superfamily"/>
</dbReference>
<evidence type="ECO:0000256" key="1">
    <source>
        <dbReference type="ARBA" id="ARBA00022553"/>
    </source>
</evidence>
<evidence type="ECO:0000256" key="3">
    <source>
        <dbReference type="SAM" id="Coils"/>
    </source>
</evidence>
<evidence type="ECO:0000259" key="4">
    <source>
        <dbReference type="PROSITE" id="PS50110"/>
    </source>
</evidence>
<protein>
    <submittedName>
        <fullName evidence="5">Response regulator</fullName>
    </submittedName>
</protein>
<dbReference type="PROSITE" id="PS50110">
    <property type="entry name" value="RESPONSE_REGULATORY"/>
    <property type="match status" value="1"/>
</dbReference>
<dbReference type="SMART" id="SM00448">
    <property type="entry name" value="REC"/>
    <property type="match status" value="1"/>
</dbReference>